<evidence type="ECO:0000313" key="2">
    <source>
        <dbReference type="EMBL" id="KAK4283242.1"/>
    </source>
</evidence>
<keyword evidence="3" id="KW-1185">Reference proteome</keyword>
<dbReference type="Pfam" id="PF03087">
    <property type="entry name" value="BPS1"/>
    <property type="match status" value="1"/>
</dbReference>
<accession>A0AAE1N5M4</accession>
<keyword evidence="1" id="KW-0175">Coiled coil</keyword>
<evidence type="ECO:0000256" key="1">
    <source>
        <dbReference type="SAM" id="Coils"/>
    </source>
</evidence>
<dbReference type="AlphaFoldDB" id="A0AAE1N5M4"/>
<sequence length="316" mass="36501">MGAPSVILRSLSLRRMIQPRAPPSMVAPFPEKSRFDERLTAELDSLRSPQQGGAGLIRFLDASIATQKIALVMLGNVTYRDDIDREALEHYLETNVEILDACNYFADKIEIVKKYLDSLRVVLRFVDGSFRSRMRATEHMESIRGIERKHKIMSKRNGLRRILRQKLSHDESELSEIMRGSRAMAVMACEFLELGLSFDSKRRIQKTTQSQRSRGSSCWLRVLQELVNQEEGSEKVQRKRCGSNLIMRDLKETVRDLEEVMKGKKREREVKFAVEGLKRKCRGLEDEIEIIEERVKDLYKSLIDVRMVLLGILSQA</sequence>
<dbReference type="PANTHER" id="PTHR31509">
    <property type="entry name" value="BPS1-LIKE PROTEIN"/>
    <property type="match status" value="1"/>
</dbReference>
<dbReference type="GO" id="GO:0048364">
    <property type="term" value="P:root development"/>
    <property type="evidence" value="ECO:0007669"/>
    <property type="project" value="InterPro"/>
</dbReference>
<name>A0AAE1N5M4_9FABA</name>
<evidence type="ECO:0000313" key="3">
    <source>
        <dbReference type="Proteomes" id="UP001293593"/>
    </source>
</evidence>
<dbReference type="InterPro" id="IPR004320">
    <property type="entry name" value="BPS1_pln"/>
</dbReference>
<dbReference type="Proteomes" id="UP001293593">
    <property type="component" value="Unassembled WGS sequence"/>
</dbReference>
<protein>
    <submittedName>
        <fullName evidence="2">Uncharacterized protein</fullName>
    </submittedName>
</protein>
<dbReference type="EMBL" id="JAWXYG010000001">
    <property type="protein sequence ID" value="KAK4283242.1"/>
    <property type="molecule type" value="Genomic_DNA"/>
</dbReference>
<comment type="caution">
    <text evidence="2">The sequence shown here is derived from an EMBL/GenBank/DDBJ whole genome shotgun (WGS) entry which is preliminary data.</text>
</comment>
<reference evidence="2" key="1">
    <citation type="submission" date="2023-10" db="EMBL/GenBank/DDBJ databases">
        <title>Chromosome-level genome of the transformable northern wattle, Acacia crassicarpa.</title>
        <authorList>
            <person name="Massaro I."/>
            <person name="Sinha N.R."/>
            <person name="Poethig S."/>
            <person name="Leichty A.R."/>
        </authorList>
    </citation>
    <scope>NUCLEOTIDE SEQUENCE</scope>
    <source>
        <strain evidence="2">Acra3RX</strain>
        <tissue evidence="2">Leaf</tissue>
    </source>
</reference>
<dbReference type="GO" id="GO:0048367">
    <property type="term" value="P:shoot system development"/>
    <property type="evidence" value="ECO:0007669"/>
    <property type="project" value="InterPro"/>
</dbReference>
<organism evidence="2 3">
    <name type="scientific">Acacia crassicarpa</name>
    <name type="common">northern wattle</name>
    <dbReference type="NCBI Taxonomy" id="499986"/>
    <lineage>
        <taxon>Eukaryota</taxon>
        <taxon>Viridiplantae</taxon>
        <taxon>Streptophyta</taxon>
        <taxon>Embryophyta</taxon>
        <taxon>Tracheophyta</taxon>
        <taxon>Spermatophyta</taxon>
        <taxon>Magnoliopsida</taxon>
        <taxon>eudicotyledons</taxon>
        <taxon>Gunneridae</taxon>
        <taxon>Pentapetalae</taxon>
        <taxon>rosids</taxon>
        <taxon>fabids</taxon>
        <taxon>Fabales</taxon>
        <taxon>Fabaceae</taxon>
        <taxon>Caesalpinioideae</taxon>
        <taxon>mimosoid clade</taxon>
        <taxon>Acacieae</taxon>
        <taxon>Acacia</taxon>
    </lineage>
</organism>
<gene>
    <name evidence="2" type="ORF">QN277_000216</name>
</gene>
<proteinExistence type="predicted"/>
<feature type="coiled-coil region" evidence="1">
    <location>
        <begin position="247"/>
        <end position="301"/>
    </location>
</feature>